<protein>
    <recommendedName>
        <fullName evidence="3">Zinc finger, RING/FYVE/PHD-type</fullName>
    </recommendedName>
</protein>
<evidence type="ECO:0000313" key="2">
    <source>
        <dbReference type="Proteomes" id="UP000215914"/>
    </source>
</evidence>
<reference evidence="2" key="1">
    <citation type="journal article" date="2017" name="Nature">
        <title>The sunflower genome provides insights into oil metabolism, flowering and Asterid evolution.</title>
        <authorList>
            <person name="Badouin H."/>
            <person name="Gouzy J."/>
            <person name="Grassa C.J."/>
            <person name="Murat F."/>
            <person name="Staton S.E."/>
            <person name="Cottret L."/>
            <person name="Lelandais-Briere C."/>
            <person name="Owens G.L."/>
            <person name="Carrere S."/>
            <person name="Mayjonade B."/>
            <person name="Legrand L."/>
            <person name="Gill N."/>
            <person name="Kane N.C."/>
            <person name="Bowers J.E."/>
            <person name="Hubner S."/>
            <person name="Bellec A."/>
            <person name="Berard A."/>
            <person name="Berges H."/>
            <person name="Blanchet N."/>
            <person name="Boniface M.C."/>
            <person name="Brunel D."/>
            <person name="Catrice O."/>
            <person name="Chaidir N."/>
            <person name="Claudel C."/>
            <person name="Donnadieu C."/>
            <person name="Faraut T."/>
            <person name="Fievet G."/>
            <person name="Helmstetter N."/>
            <person name="King M."/>
            <person name="Knapp S.J."/>
            <person name="Lai Z."/>
            <person name="Le Paslier M.C."/>
            <person name="Lippi Y."/>
            <person name="Lorenzon L."/>
            <person name="Mandel J.R."/>
            <person name="Marage G."/>
            <person name="Marchand G."/>
            <person name="Marquand E."/>
            <person name="Bret-Mestries E."/>
            <person name="Morien E."/>
            <person name="Nambeesan S."/>
            <person name="Nguyen T."/>
            <person name="Pegot-Espagnet P."/>
            <person name="Pouilly N."/>
            <person name="Raftis F."/>
            <person name="Sallet E."/>
            <person name="Schiex T."/>
            <person name="Thomas J."/>
            <person name="Vandecasteele C."/>
            <person name="Vares D."/>
            <person name="Vear F."/>
            <person name="Vautrin S."/>
            <person name="Crespi M."/>
            <person name="Mangin B."/>
            <person name="Burke J.M."/>
            <person name="Salse J."/>
            <person name="Munos S."/>
            <person name="Vincourt P."/>
            <person name="Rieseberg L.H."/>
            <person name="Langlade N.B."/>
        </authorList>
    </citation>
    <scope>NUCLEOTIDE SEQUENCE [LARGE SCALE GENOMIC DNA]</scope>
    <source>
        <strain evidence="2">cv. SF193</strain>
    </source>
</reference>
<dbReference type="EMBL" id="CM007898">
    <property type="protein sequence ID" value="OTG14660.1"/>
    <property type="molecule type" value="Genomic_DNA"/>
</dbReference>
<dbReference type="InterPro" id="IPR044807">
    <property type="entry name" value="DRIP1-like"/>
</dbReference>
<dbReference type="InParanoid" id="A0A251TU43"/>
<name>A0A251TU43_HELAN</name>
<evidence type="ECO:0008006" key="3">
    <source>
        <dbReference type="Google" id="ProtNLM"/>
    </source>
</evidence>
<organism evidence="1 2">
    <name type="scientific">Helianthus annuus</name>
    <name type="common">Common sunflower</name>
    <dbReference type="NCBI Taxonomy" id="4232"/>
    <lineage>
        <taxon>Eukaryota</taxon>
        <taxon>Viridiplantae</taxon>
        <taxon>Streptophyta</taxon>
        <taxon>Embryophyta</taxon>
        <taxon>Tracheophyta</taxon>
        <taxon>Spermatophyta</taxon>
        <taxon>Magnoliopsida</taxon>
        <taxon>eudicotyledons</taxon>
        <taxon>Gunneridae</taxon>
        <taxon>Pentapetalae</taxon>
        <taxon>asterids</taxon>
        <taxon>campanulids</taxon>
        <taxon>Asterales</taxon>
        <taxon>Asteraceae</taxon>
        <taxon>Asteroideae</taxon>
        <taxon>Heliantheae alliance</taxon>
        <taxon>Heliantheae</taxon>
        <taxon>Helianthus</taxon>
    </lineage>
</organism>
<dbReference type="AlphaFoldDB" id="A0A251TU43"/>
<dbReference type="Gene3D" id="3.30.40.10">
    <property type="entry name" value="Zinc/RING finger domain, C3HC4 (zinc finger)"/>
    <property type="match status" value="1"/>
</dbReference>
<dbReference type="GO" id="GO:0004842">
    <property type="term" value="F:ubiquitin-protein transferase activity"/>
    <property type="evidence" value="ECO:0007669"/>
    <property type="project" value="InterPro"/>
</dbReference>
<dbReference type="PANTHER" id="PTHR46293:SF15">
    <property type="entry name" value="DNA REPAIR PROTEIN, RAD18-RELATED"/>
    <property type="match status" value="1"/>
</dbReference>
<dbReference type="PANTHER" id="PTHR46293">
    <property type="entry name" value="E3 UBIQUITIN PROTEIN LIGASE DRIP1"/>
    <property type="match status" value="1"/>
</dbReference>
<dbReference type="Proteomes" id="UP000215914">
    <property type="component" value="Chromosome 9"/>
</dbReference>
<proteinExistence type="predicted"/>
<keyword evidence="2" id="KW-1185">Reference proteome</keyword>
<dbReference type="STRING" id="4232.A0A251TU43"/>
<sequence length="116" mass="12486">MEARGCDFVLCCCVMMSANQVVKLRRKELAACMTCPICNKLLRDATTVPECLHTCESVYLFGIVLSISIVILDSPLRHLSGGEHGPNLTGSIRDRKLEVRGKGYLLGSLVAGFGGG</sequence>
<evidence type="ECO:0000313" key="1">
    <source>
        <dbReference type="EMBL" id="OTG14660.1"/>
    </source>
</evidence>
<accession>A0A251TU43</accession>
<gene>
    <name evidence="1" type="ORF">HannXRQ_Chr09g0251911</name>
</gene>
<dbReference type="InterPro" id="IPR013083">
    <property type="entry name" value="Znf_RING/FYVE/PHD"/>
</dbReference>